<accession>A0A0B7BYL8</accession>
<gene>
    <name evidence="1" type="primary">ORF217546</name>
</gene>
<feature type="non-terminal residue" evidence="1">
    <location>
        <position position="111"/>
    </location>
</feature>
<organism evidence="1">
    <name type="scientific">Arion vulgaris</name>
    <dbReference type="NCBI Taxonomy" id="1028688"/>
    <lineage>
        <taxon>Eukaryota</taxon>
        <taxon>Metazoa</taxon>
        <taxon>Spiralia</taxon>
        <taxon>Lophotrochozoa</taxon>
        <taxon>Mollusca</taxon>
        <taxon>Gastropoda</taxon>
        <taxon>Heterobranchia</taxon>
        <taxon>Euthyneura</taxon>
        <taxon>Panpulmonata</taxon>
        <taxon>Eupulmonata</taxon>
        <taxon>Stylommatophora</taxon>
        <taxon>Helicina</taxon>
        <taxon>Arionoidea</taxon>
        <taxon>Arionidae</taxon>
        <taxon>Arion</taxon>
    </lineage>
</organism>
<dbReference type="EMBL" id="HACG01051151">
    <property type="protein sequence ID" value="CEK98022.1"/>
    <property type="molecule type" value="Transcribed_RNA"/>
</dbReference>
<evidence type="ECO:0000313" key="1">
    <source>
        <dbReference type="EMBL" id="CEK98022.1"/>
    </source>
</evidence>
<dbReference type="AlphaFoldDB" id="A0A0B7BYL8"/>
<protein>
    <submittedName>
        <fullName evidence="1">Uncharacterized protein</fullName>
    </submittedName>
</protein>
<sequence length="111" mass="12344">QNVFIQLNVHEGVIFAMLKQGKVYSTIQYARLYNCITSENVKDVLQLNVCQDLVNRLMEGDMSGGIPYLHVTIGQVLLSLAALNKPELAVNLVRTMLHPATSNSDIKSQIM</sequence>
<proteinExistence type="predicted"/>
<feature type="non-terminal residue" evidence="1">
    <location>
        <position position="1"/>
    </location>
</feature>
<reference evidence="1" key="1">
    <citation type="submission" date="2014-12" db="EMBL/GenBank/DDBJ databases">
        <title>Insight into the proteome of Arion vulgaris.</title>
        <authorList>
            <person name="Aradska J."/>
            <person name="Bulat T."/>
            <person name="Smidak R."/>
            <person name="Sarate P."/>
            <person name="Gangsoo J."/>
            <person name="Sialana F."/>
            <person name="Bilban M."/>
            <person name="Lubec G."/>
        </authorList>
    </citation>
    <scope>NUCLEOTIDE SEQUENCE</scope>
    <source>
        <tissue evidence="1">Skin</tissue>
    </source>
</reference>
<name>A0A0B7BYL8_9EUPU</name>